<feature type="transmembrane region" description="Helical" evidence="7">
    <location>
        <begin position="415"/>
        <end position="438"/>
    </location>
</feature>
<dbReference type="InterPro" id="IPR036259">
    <property type="entry name" value="MFS_trans_sf"/>
</dbReference>
<feature type="domain" description="Major facilitator superfamily (MFS) profile" evidence="8">
    <location>
        <begin position="40"/>
        <end position="482"/>
    </location>
</feature>
<evidence type="ECO:0000313" key="10">
    <source>
        <dbReference type="Proteomes" id="UP000184063"/>
    </source>
</evidence>
<feature type="transmembrane region" description="Helical" evidence="7">
    <location>
        <begin position="112"/>
        <end position="131"/>
    </location>
</feature>
<feature type="transmembrane region" description="Helical" evidence="7">
    <location>
        <begin position="82"/>
        <end position="100"/>
    </location>
</feature>
<dbReference type="GO" id="GO:0022857">
    <property type="term" value="F:transmembrane transporter activity"/>
    <property type="evidence" value="ECO:0007669"/>
    <property type="project" value="InterPro"/>
</dbReference>
<name>A0A1M3T6Z7_ASPLC</name>
<dbReference type="AlphaFoldDB" id="A0A1M3T6Z7"/>
<dbReference type="Gene3D" id="1.20.1720.10">
    <property type="entry name" value="Multidrug resistance protein D"/>
    <property type="match status" value="1"/>
</dbReference>
<dbReference type="VEuPathDB" id="FungiDB:ASPFODRAFT_63725"/>
<evidence type="ECO:0000259" key="8">
    <source>
        <dbReference type="PROSITE" id="PS50850"/>
    </source>
</evidence>
<protein>
    <recommendedName>
        <fullName evidence="8">Major facilitator superfamily (MFS) profile domain-containing protein</fullName>
    </recommendedName>
</protein>
<dbReference type="PANTHER" id="PTHR23501:SF12">
    <property type="entry name" value="MAJOR FACILITATOR SUPERFAMILY (MFS) PROFILE DOMAIN-CONTAINING PROTEIN-RELATED"/>
    <property type="match status" value="1"/>
</dbReference>
<feature type="transmembrane region" description="Helical" evidence="7">
    <location>
        <begin position="288"/>
        <end position="311"/>
    </location>
</feature>
<feature type="transmembrane region" description="Helical" evidence="7">
    <location>
        <begin position="170"/>
        <end position="189"/>
    </location>
</feature>
<evidence type="ECO:0000313" key="9">
    <source>
        <dbReference type="EMBL" id="OJZ82522.1"/>
    </source>
</evidence>
<evidence type="ECO:0000256" key="7">
    <source>
        <dbReference type="SAM" id="Phobius"/>
    </source>
</evidence>
<keyword evidence="5 7" id="KW-1133">Transmembrane helix</keyword>
<dbReference type="InterPro" id="IPR020846">
    <property type="entry name" value="MFS_dom"/>
</dbReference>
<reference evidence="10" key="1">
    <citation type="journal article" date="2017" name="Genome Biol.">
        <title>Comparative genomics reveals high biological diversity and specific adaptations in the industrially and medically important fungal genus Aspergillus.</title>
        <authorList>
            <person name="de Vries R.P."/>
            <person name="Riley R."/>
            <person name="Wiebenga A."/>
            <person name="Aguilar-Osorio G."/>
            <person name="Amillis S."/>
            <person name="Uchima C.A."/>
            <person name="Anderluh G."/>
            <person name="Asadollahi M."/>
            <person name="Askin M."/>
            <person name="Barry K."/>
            <person name="Battaglia E."/>
            <person name="Bayram O."/>
            <person name="Benocci T."/>
            <person name="Braus-Stromeyer S.A."/>
            <person name="Caldana C."/>
            <person name="Canovas D."/>
            <person name="Cerqueira G.C."/>
            <person name="Chen F."/>
            <person name="Chen W."/>
            <person name="Choi C."/>
            <person name="Clum A."/>
            <person name="Dos Santos R.A."/>
            <person name="Damasio A.R."/>
            <person name="Diallinas G."/>
            <person name="Emri T."/>
            <person name="Fekete E."/>
            <person name="Flipphi M."/>
            <person name="Freyberg S."/>
            <person name="Gallo A."/>
            <person name="Gournas C."/>
            <person name="Habgood R."/>
            <person name="Hainaut M."/>
            <person name="Harispe M.L."/>
            <person name="Henrissat B."/>
            <person name="Hilden K.S."/>
            <person name="Hope R."/>
            <person name="Hossain A."/>
            <person name="Karabika E."/>
            <person name="Karaffa L."/>
            <person name="Karanyi Z."/>
            <person name="Krasevec N."/>
            <person name="Kuo A."/>
            <person name="Kusch H."/>
            <person name="LaButti K."/>
            <person name="Lagendijk E.L."/>
            <person name="Lapidus A."/>
            <person name="Levasseur A."/>
            <person name="Lindquist E."/>
            <person name="Lipzen A."/>
            <person name="Logrieco A.F."/>
            <person name="MacCabe A."/>
            <person name="Maekelae M.R."/>
            <person name="Malavazi I."/>
            <person name="Melin P."/>
            <person name="Meyer V."/>
            <person name="Mielnichuk N."/>
            <person name="Miskei M."/>
            <person name="Molnar A.P."/>
            <person name="Mule G."/>
            <person name="Ngan C.Y."/>
            <person name="Orejas M."/>
            <person name="Orosz E."/>
            <person name="Ouedraogo J.P."/>
            <person name="Overkamp K.M."/>
            <person name="Park H.-S."/>
            <person name="Perrone G."/>
            <person name="Piumi F."/>
            <person name="Punt P.J."/>
            <person name="Ram A.F."/>
            <person name="Ramon A."/>
            <person name="Rauscher S."/>
            <person name="Record E."/>
            <person name="Riano-Pachon D.M."/>
            <person name="Robert V."/>
            <person name="Roehrig J."/>
            <person name="Ruller R."/>
            <person name="Salamov A."/>
            <person name="Salih N.S."/>
            <person name="Samson R.A."/>
            <person name="Sandor E."/>
            <person name="Sanguinetti M."/>
            <person name="Schuetze T."/>
            <person name="Sepcic K."/>
            <person name="Shelest E."/>
            <person name="Sherlock G."/>
            <person name="Sophianopoulou V."/>
            <person name="Squina F.M."/>
            <person name="Sun H."/>
            <person name="Susca A."/>
            <person name="Todd R.B."/>
            <person name="Tsang A."/>
            <person name="Unkles S.E."/>
            <person name="van de Wiele N."/>
            <person name="van Rossen-Uffink D."/>
            <person name="Oliveira J.V."/>
            <person name="Vesth T.C."/>
            <person name="Visser J."/>
            <person name="Yu J.-H."/>
            <person name="Zhou M."/>
            <person name="Andersen M.R."/>
            <person name="Archer D.B."/>
            <person name="Baker S.E."/>
            <person name="Benoit I."/>
            <person name="Brakhage A.A."/>
            <person name="Braus G.H."/>
            <person name="Fischer R."/>
            <person name="Frisvad J.C."/>
            <person name="Goldman G.H."/>
            <person name="Houbraken J."/>
            <person name="Oakley B."/>
            <person name="Pocsi I."/>
            <person name="Scazzocchio C."/>
            <person name="Seiboth B."/>
            <person name="vanKuyk P.A."/>
            <person name="Wortman J."/>
            <person name="Dyer P.S."/>
            <person name="Grigoriev I.V."/>
        </authorList>
    </citation>
    <scope>NUCLEOTIDE SEQUENCE [LARGE SCALE GENOMIC DNA]</scope>
    <source>
        <strain evidence="10">CBS 106.47</strain>
    </source>
</reference>
<keyword evidence="4 7" id="KW-0812">Transmembrane</keyword>
<feature type="transmembrane region" description="Helical" evidence="7">
    <location>
        <begin position="137"/>
        <end position="158"/>
    </location>
</feature>
<feature type="transmembrane region" description="Helical" evidence="7">
    <location>
        <begin position="489"/>
        <end position="510"/>
    </location>
</feature>
<proteinExistence type="inferred from homology"/>
<comment type="subcellular location">
    <subcellularLocation>
        <location evidence="1">Membrane</location>
        <topology evidence="1">Multi-pass membrane protein</topology>
    </subcellularLocation>
</comment>
<evidence type="ECO:0000256" key="2">
    <source>
        <dbReference type="ARBA" id="ARBA00007520"/>
    </source>
</evidence>
<evidence type="ECO:0000256" key="3">
    <source>
        <dbReference type="ARBA" id="ARBA00022448"/>
    </source>
</evidence>
<dbReference type="SUPFAM" id="SSF103473">
    <property type="entry name" value="MFS general substrate transporter"/>
    <property type="match status" value="1"/>
</dbReference>
<evidence type="ECO:0000256" key="4">
    <source>
        <dbReference type="ARBA" id="ARBA00022692"/>
    </source>
</evidence>
<comment type="similarity">
    <text evidence="2">Belongs to the major facilitator superfamily. TCR/Tet family.</text>
</comment>
<dbReference type="OrthoDB" id="10021397at2759"/>
<feature type="transmembrane region" description="Helical" evidence="7">
    <location>
        <begin position="380"/>
        <end position="403"/>
    </location>
</feature>
<organism evidence="9 10">
    <name type="scientific">Aspergillus luchuensis (strain CBS 106.47)</name>
    <dbReference type="NCBI Taxonomy" id="1137211"/>
    <lineage>
        <taxon>Eukaryota</taxon>
        <taxon>Fungi</taxon>
        <taxon>Dikarya</taxon>
        <taxon>Ascomycota</taxon>
        <taxon>Pezizomycotina</taxon>
        <taxon>Eurotiomycetes</taxon>
        <taxon>Eurotiomycetidae</taxon>
        <taxon>Eurotiales</taxon>
        <taxon>Aspergillaceae</taxon>
        <taxon>Aspergillus</taxon>
        <taxon>Aspergillus subgen. Circumdati</taxon>
    </lineage>
</organism>
<gene>
    <name evidence="9" type="ORF">ASPFODRAFT_63725</name>
</gene>
<dbReference type="GO" id="GO:0005886">
    <property type="term" value="C:plasma membrane"/>
    <property type="evidence" value="ECO:0007669"/>
    <property type="project" value="TreeGrafter"/>
</dbReference>
<feature type="transmembrane region" description="Helical" evidence="7">
    <location>
        <begin position="201"/>
        <end position="220"/>
    </location>
</feature>
<feature type="transmembrane region" description="Helical" evidence="7">
    <location>
        <begin position="323"/>
        <end position="341"/>
    </location>
</feature>
<dbReference type="Pfam" id="PF07690">
    <property type="entry name" value="MFS_1"/>
    <property type="match status" value="1"/>
</dbReference>
<keyword evidence="3" id="KW-0813">Transport</keyword>
<evidence type="ECO:0000256" key="5">
    <source>
        <dbReference type="ARBA" id="ARBA00022989"/>
    </source>
</evidence>
<accession>A0A1M3T6Z7</accession>
<feature type="transmembrane region" description="Helical" evidence="7">
    <location>
        <begin position="255"/>
        <end position="276"/>
    </location>
</feature>
<evidence type="ECO:0000256" key="1">
    <source>
        <dbReference type="ARBA" id="ARBA00004141"/>
    </source>
</evidence>
<feature type="transmembrane region" description="Helical" evidence="7">
    <location>
        <begin position="353"/>
        <end position="374"/>
    </location>
</feature>
<evidence type="ECO:0000256" key="6">
    <source>
        <dbReference type="ARBA" id="ARBA00023136"/>
    </source>
</evidence>
<feature type="transmembrane region" description="Helical" evidence="7">
    <location>
        <begin position="30"/>
        <end position="50"/>
    </location>
</feature>
<dbReference type="InterPro" id="IPR011701">
    <property type="entry name" value="MFS"/>
</dbReference>
<feature type="transmembrane region" description="Helical" evidence="7">
    <location>
        <begin position="227"/>
        <end position="249"/>
    </location>
</feature>
<sequence length="524" mass="57492">MPVTSYSADPFLTLEQEPLDENLLEGEEEWHIHGIKWFLLVASMLTGSFIYALDNIIVANIAPLCLFKIAAIVNYFDVVENLPWLSVGFMIGGVVMVLIYGKLYTLFNTKWLYITSIVIFMAASVLCGAAPSINAEIVGRVFAGAGGNGMYFGILELLLMNITSRERPQYLSLTGLVWGLGTVLGPVVGGGFEKYTWCWAFHINLLFSTILILIYLLVIFFDWVGSLLNVAAFAILVMTINFGGTLYAWNMSGVLWILFGIQQGFTIASFLQDRLLPMHLFRQKEPTLLFFACAAVGMVIYPTVYYISIYFQFTRGDDAIQSAVRLLSFIFILIVAIQSNGALMSCFGYYKSWYLLGSIVALIAAILIATIIQVHTRPAILYGLEIVIGLGAGSYTQAVFAVIQAVVAPSEAADGLTLMLLAQFLGMTFELSIIGVIFVNVAQNGLFKLLPNLSREQLSQVVLGTSSALLNKLLYTVRDRALDIIVHAWCYLFTCVSFGAGVSLLCAVFMENKRANMVSAAGGA</sequence>
<dbReference type="Proteomes" id="UP000184063">
    <property type="component" value="Unassembled WGS sequence"/>
</dbReference>
<dbReference type="EMBL" id="KV878247">
    <property type="protein sequence ID" value="OJZ82522.1"/>
    <property type="molecule type" value="Genomic_DNA"/>
</dbReference>
<dbReference type="PROSITE" id="PS50850">
    <property type="entry name" value="MFS"/>
    <property type="match status" value="1"/>
</dbReference>
<dbReference type="PANTHER" id="PTHR23501">
    <property type="entry name" value="MAJOR FACILITATOR SUPERFAMILY"/>
    <property type="match status" value="1"/>
</dbReference>
<keyword evidence="6 7" id="KW-0472">Membrane</keyword>
<feature type="transmembrane region" description="Helical" evidence="7">
    <location>
        <begin position="57"/>
        <end position="76"/>
    </location>
</feature>